<sequence length="84" mass="8705">MSETPEQQSAAGTPMVRATPRDVVHIRLGSFAVFIALALSVLAFVAGFTVGGVVLVVLAVAAVVDVVLAVRRQRRLGGGSRSMT</sequence>
<feature type="transmembrane region" description="Helical" evidence="1">
    <location>
        <begin position="24"/>
        <end position="46"/>
    </location>
</feature>
<dbReference type="Proteomes" id="UP001596137">
    <property type="component" value="Unassembled WGS sequence"/>
</dbReference>
<proteinExistence type="predicted"/>
<reference evidence="3" key="1">
    <citation type="journal article" date="2019" name="Int. J. Syst. Evol. Microbiol.">
        <title>The Global Catalogue of Microorganisms (GCM) 10K type strain sequencing project: providing services to taxonomists for standard genome sequencing and annotation.</title>
        <authorList>
            <consortium name="The Broad Institute Genomics Platform"/>
            <consortium name="The Broad Institute Genome Sequencing Center for Infectious Disease"/>
            <person name="Wu L."/>
            <person name="Ma J."/>
        </authorList>
    </citation>
    <scope>NUCLEOTIDE SEQUENCE [LARGE SCALE GENOMIC DNA]</scope>
    <source>
        <strain evidence="3">JCM 30346</strain>
    </source>
</reference>
<comment type="caution">
    <text evidence="2">The sequence shown here is derived from an EMBL/GenBank/DDBJ whole genome shotgun (WGS) entry which is preliminary data.</text>
</comment>
<accession>A0ABW1NWI2</accession>
<evidence type="ECO:0000313" key="3">
    <source>
        <dbReference type="Proteomes" id="UP001596137"/>
    </source>
</evidence>
<keyword evidence="1" id="KW-1133">Transmembrane helix</keyword>
<keyword evidence="1" id="KW-0812">Transmembrane</keyword>
<feature type="transmembrane region" description="Helical" evidence="1">
    <location>
        <begin position="52"/>
        <end position="70"/>
    </location>
</feature>
<gene>
    <name evidence="2" type="ORF">ACFP1K_39795</name>
</gene>
<keyword evidence="3" id="KW-1185">Reference proteome</keyword>
<name>A0ABW1NWI2_9ACTN</name>
<evidence type="ECO:0000256" key="1">
    <source>
        <dbReference type="SAM" id="Phobius"/>
    </source>
</evidence>
<evidence type="ECO:0008006" key="4">
    <source>
        <dbReference type="Google" id="ProtNLM"/>
    </source>
</evidence>
<keyword evidence="1" id="KW-0472">Membrane</keyword>
<evidence type="ECO:0000313" key="2">
    <source>
        <dbReference type="EMBL" id="MFC6087366.1"/>
    </source>
</evidence>
<dbReference type="EMBL" id="JBHSRF010000134">
    <property type="protein sequence ID" value="MFC6087366.1"/>
    <property type="molecule type" value="Genomic_DNA"/>
</dbReference>
<protein>
    <recommendedName>
        <fullName evidence="4">DUF3040 domain-containing protein</fullName>
    </recommendedName>
</protein>
<organism evidence="2 3">
    <name type="scientific">Sphaerisporangium aureirubrum</name>
    <dbReference type="NCBI Taxonomy" id="1544736"/>
    <lineage>
        <taxon>Bacteria</taxon>
        <taxon>Bacillati</taxon>
        <taxon>Actinomycetota</taxon>
        <taxon>Actinomycetes</taxon>
        <taxon>Streptosporangiales</taxon>
        <taxon>Streptosporangiaceae</taxon>
        <taxon>Sphaerisporangium</taxon>
    </lineage>
</organism>
<dbReference type="RefSeq" id="WP_380763544.1">
    <property type="nucleotide sequence ID" value="NZ_JBHSRF010000134.1"/>
</dbReference>